<feature type="compositionally biased region" description="Polar residues" evidence="1">
    <location>
        <begin position="503"/>
        <end position="512"/>
    </location>
</feature>
<evidence type="ECO:0000313" key="3">
    <source>
        <dbReference type="Proteomes" id="UP000510938"/>
    </source>
</evidence>
<evidence type="ECO:0000313" key="2">
    <source>
        <dbReference type="EMBL" id="QLL66647.1"/>
    </source>
</evidence>
<feature type="compositionally biased region" description="Polar residues" evidence="1">
    <location>
        <begin position="620"/>
        <end position="653"/>
    </location>
</feature>
<protein>
    <recommendedName>
        <fullName evidence="4">HGE-14 protein</fullName>
    </recommendedName>
</protein>
<reference evidence="2 3" key="1">
    <citation type="submission" date="2019-12" db="EMBL/GenBank/DDBJ databases">
        <title>A sheep strain of Anaplasma phagocytophilum contains multiple genomes.</title>
        <authorList>
            <person name="Barbet A.F."/>
            <person name="Crosby F.L."/>
            <person name="Eskeland S."/>
            <person name="Stuen S."/>
            <person name="Granquist E.G."/>
            <person name="Munderloh U.G."/>
        </authorList>
    </citation>
    <scope>NUCLEOTIDE SEQUENCE [LARGE SCALE GENOMIC DNA]</scope>
    <source>
        <strain evidence="2 3">Norway Variant 1</strain>
    </source>
</reference>
<evidence type="ECO:0000256" key="1">
    <source>
        <dbReference type="SAM" id="MobiDB-lite"/>
    </source>
</evidence>
<accession>A0A7H9DYP3</accession>
<dbReference type="RefSeq" id="WP_180843917.1">
    <property type="nucleotide sequence ID" value="NZ_CP046639.1"/>
</dbReference>
<dbReference type="AlphaFoldDB" id="A0A7H9DYP3"/>
<evidence type="ECO:0008006" key="4">
    <source>
        <dbReference type="Google" id="ProtNLM"/>
    </source>
</evidence>
<name>A0A7H9DYP3_ANAPH</name>
<feature type="compositionally biased region" description="Polar residues" evidence="1">
    <location>
        <begin position="544"/>
        <end position="555"/>
    </location>
</feature>
<dbReference type="EMBL" id="CP046639">
    <property type="protein sequence ID" value="QLL66647.1"/>
    <property type="molecule type" value="Genomic_DNA"/>
</dbReference>
<feature type="region of interest" description="Disordered" evidence="1">
    <location>
        <begin position="421"/>
        <end position="674"/>
    </location>
</feature>
<organism evidence="2 3">
    <name type="scientific">Anaplasma phagocytophilum str. Norway variant1</name>
    <dbReference type="NCBI Taxonomy" id="1392506"/>
    <lineage>
        <taxon>Bacteria</taxon>
        <taxon>Pseudomonadati</taxon>
        <taxon>Pseudomonadota</taxon>
        <taxon>Alphaproteobacteria</taxon>
        <taxon>Rickettsiales</taxon>
        <taxon>Anaplasmataceae</taxon>
        <taxon>Anaplasma</taxon>
        <taxon>phagocytophilum group</taxon>
    </lineage>
</organism>
<gene>
    <name evidence="2" type="ORF">O998_02150</name>
</gene>
<feature type="compositionally biased region" description="Polar residues" evidence="1">
    <location>
        <begin position="585"/>
        <end position="597"/>
    </location>
</feature>
<dbReference type="NCBIfam" id="NF047348">
    <property type="entry name" value="HGE-14_Nterm"/>
    <property type="match status" value="1"/>
</dbReference>
<dbReference type="Proteomes" id="UP000510938">
    <property type="component" value="Chromosome"/>
</dbReference>
<sequence>MHTPRIFTSPGMSGYAYSGLSSREYKDSLCRAITTGLIPYDEFLKVLRECVLELSSTLNELRGLDGAFEANVHRVEILQRDINAEIATGAEPTGRVLHGMMHKLYDVLYDCVTAQCNQDVTRFIDSRFIRHGAHLQIAKACGVLVNSIIIVNCCATAVSGVFYNPLYRHETDTAFNANILFNAYVNAEFSALSRCLNSSPGPEETKRRKAILRAVRHNIELCSKVTELISSNIPPGFRHRTLICVYGILDAIKSTSAECEEMVRHSESAQRRLVTARKALSGFTCYFKVYRNLKCNRDLQRWERGRYTCALIHTMGSLFSMYRGYASTGNTEHVTAGIIGHCLKILLSLPGTRRGVGAYGARKAYVDMCSVYEDLEQHLMPGLLLNPQVEIPCRNTALQYLSVMMNIWEERYRRHFDAVEQTGAAPSQPSTSGMGGAGAGLGSRQASHIPPHDPGMMPYSYAQPSTSWDQPSTSGLGGTAGMGSQQASYVPPYDPGGMPYSYAQPSTSWDQPSTSGLGGTAGTGSRQASHIPPHDPGMMPYSYAQPSTSWDQPSTSGMGGAAGMGSQQASHIPPHDPGMMPYSYAQPSTSWDQPSTSGMGGAGLGHQQAPYIPPHDPGSTPYSYAQPSTSWDQPSTSGLGDASSTLEEAQVSSHRSRTPSDDDSEPPSKQARRA</sequence>
<feature type="compositionally biased region" description="Polar residues" evidence="1">
    <location>
        <begin position="462"/>
        <end position="474"/>
    </location>
</feature>
<proteinExistence type="predicted"/>